<dbReference type="PANTHER" id="PTHR15454">
    <property type="entry name" value="NISCHARIN RELATED"/>
    <property type="match status" value="1"/>
</dbReference>
<keyword evidence="1" id="KW-0433">Leucine-rich repeat</keyword>
<evidence type="ECO:0000313" key="4">
    <source>
        <dbReference type="EMBL" id="OMJ91356.1"/>
    </source>
</evidence>
<evidence type="ECO:0000256" key="2">
    <source>
        <dbReference type="ARBA" id="ARBA00022737"/>
    </source>
</evidence>
<name>A0A1R2CQS2_9CILI</name>
<dbReference type="InterPro" id="IPR025875">
    <property type="entry name" value="Leu-rich_rpt_4"/>
</dbReference>
<proteinExistence type="predicted"/>
<keyword evidence="2" id="KW-0677">Repeat</keyword>
<reference evidence="4 5" key="1">
    <citation type="submission" date="2016-11" db="EMBL/GenBank/DDBJ databases">
        <title>The macronuclear genome of Stentor coeruleus: a giant cell with tiny introns.</title>
        <authorList>
            <person name="Slabodnick M."/>
            <person name="Ruby J.G."/>
            <person name="Reiff S.B."/>
            <person name="Swart E.C."/>
            <person name="Gosai S."/>
            <person name="Prabakaran S."/>
            <person name="Witkowska E."/>
            <person name="Larue G.E."/>
            <person name="Fisher S."/>
            <person name="Freeman R.M."/>
            <person name="Gunawardena J."/>
            <person name="Chu W."/>
            <person name="Stover N.A."/>
            <person name="Gregory B.D."/>
            <person name="Nowacki M."/>
            <person name="Derisi J."/>
            <person name="Roy S.W."/>
            <person name="Marshall W.F."/>
            <person name="Sood P."/>
        </authorList>
    </citation>
    <scope>NUCLEOTIDE SEQUENCE [LARGE SCALE GENOMIC DNA]</scope>
    <source>
        <strain evidence="4">WM001</strain>
    </source>
</reference>
<dbReference type="EMBL" id="MPUH01000083">
    <property type="protein sequence ID" value="OMJ91356.1"/>
    <property type="molecule type" value="Genomic_DNA"/>
</dbReference>
<comment type="caution">
    <text evidence="4">The sequence shown here is derived from an EMBL/GenBank/DDBJ whole genome shotgun (WGS) entry which is preliminary data.</text>
</comment>
<sequence length="429" mass="48722">MESLLSKMRGSDYEDLENDNEKVMGRLEWLNHLSLIFNLTANIPSLTPCSSSITTEAFLNTLIENLSRLPLIPYSIYRKTSSIRCLSFKEVFTLFENDFGKVMNWDYILEKVMNFAYPTPGHRRGERSESPGSIDLNELVYISKMSSSSVDYDYENEHKSQKLGDLRIPHTPPGIESPEIQGKSGKLTPSPRGSKDFFKNTRASLRVPKISENSKSICVINSEEKEFSTWDKKESGSYERFSVGDNMHVNLSCRKISILSMKLPNTLVELNLSHNRLTRMPNLDDIDCLECLNLSWNLLTAVTGTRKLRGLKELYLAHNKISEAEALNYCENLVIIDLSFNKIQYFQGISGLSSVKSLRVLDIEGNTITKQMGFKENLTSMLPQVVELNSKNIGKYTKFEQDANRDSKNKKNPFGGLKKSESFGGRDKK</sequence>
<feature type="region of interest" description="Disordered" evidence="3">
    <location>
        <begin position="399"/>
        <end position="429"/>
    </location>
</feature>
<dbReference type="SMART" id="SM00365">
    <property type="entry name" value="LRR_SD22"/>
    <property type="match status" value="4"/>
</dbReference>
<protein>
    <submittedName>
        <fullName evidence="4">Uncharacterized protein</fullName>
    </submittedName>
</protein>
<dbReference type="AlphaFoldDB" id="A0A1R2CQS2"/>
<evidence type="ECO:0000313" key="5">
    <source>
        <dbReference type="Proteomes" id="UP000187209"/>
    </source>
</evidence>
<feature type="compositionally biased region" description="Basic and acidic residues" evidence="3">
    <location>
        <begin position="399"/>
        <end position="409"/>
    </location>
</feature>
<dbReference type="InterPro" id="IPR001611">
    <property type="entry name" value="Leu-rich_rpt"/>
</dbReference>
<gene>
    <name evidence="4" type="ORF">SteCoe_6152</name>
</gene>
<dbReference type="InterPro" id="IPR032675">
    <property type="entry name" value="LRR_dom_sf"/>
</dbReference>
<dbReference type="OrthoDB" id="289282at2759"/>
<organism evidence="4 5">
    <name type="scientific">Stentor coeruleus</name>
    <dbReference type="NCBI Taxonomy" id="5963"/>
    <lineage>
        <taxon>Eukaryota</taxon>
        <taxon>Sar</taxon>
        <taxon>Alveolata</taxon>
        <taxon>Ciliophora</taxon>
        <taxon>Postciliodesmatophora</taxon>
        <taxon>Heterotrichea</taxon>
        <taxon>Heterotrichida</taxon>
        <taxon>Stentoridae</taxon>
        <taxon>Stentor</taxon>
    </lineage>
</organism>
<evidence type="ECO:0000256" key="1">
    <source>
        <dbReference type="ARBA" id="ARBA00022614"/>
    </source>
</evidence>
<feature type="region of interest" description="Disordered" evidence="3">
    <location>
        <begin position="164"/>
        <end position="195"/>
    </location>
</feature>
<accession>A0A1R2CQS2</accession>
<dbReference type="PANTHER" id="PTHR15454:SF56">
    <property type="entry name" value="PROTEIN PHOSPHATASE 1 REGULATORY SUBUNIT 7-RELATED"/>
    <property type="match status" value="1"/>
</dbReference>
<dbReference type="Pfam" id="PF13516">
    <property type="entry name" value="LRR_6"/>
    <property type="match status" value="1"/>
</dbReference>
<evidence type="ECO:0000256" key="3">
    <source>
        <dbReference type="SAM" id="MobiDB-lite"/>
    </source>
</evidence>
<dbReference type="Proteomes" id="UP000187209">
    <property type="component" value="Unassembled WGS sequence"/>
</dbReference>
<dbReference type="Pfam" id="PF12799">
    <property type="entry name" value="LRR_4"/>
    <property type="match status" value="1"/>
</dbReference>
<keyword evidence="5" id="KW-1185">Reference proteome</keyword>
<dbReference type="Gene3D" id="3.80.10.10">
    <property type="entry name" value="Ribonuclease Inhibitor"/>
    <property type="match status" value="1"/>
</dbReference>
<dbReference type="SUPFAM" id="SSF52058">
    <property type="entry name" value="L domain-like"/>
    <property type="match status" value="1"/>
</dbReference>
<dbReference type="GO" id="GO:0005737">
    <property type="term" value="C:cytoplasm"/>
    <property type="evidence" value="ECO:0007669"/>
    <property type="project" value="TreeGrafter"/>
</dbReference>
<dbReference type="PROSITE" id="PS51450">
    <property type="entry name" value="LRR"/>
    <property type="match status" value="3"/>
</dbReference>
<feature type="compositionally biased region" description="Basic and acidic residues" evidence="3">
    <location>
        <begin position="418"/>
        <end position="429"/>
    </location>
</feature>